<keyword evidence="2" id="KW-1185">Reference proteome</keyword>
<proteinExistence type="predicted"/>
<gene>
    <name evidence="1" type="ORF">L9F63_019425</name>
</gene>
<evidence type="ECO:0000313" key="1">
    <source>
        <dbReference type="EMBL" id="KAJ9586986.1"/>
    </source>
</evidence>
<feature type="non-terminal residue" evidence="1">
    <location>
        <position position="81"/>
    </location>
</feature>
<reference evidence="1" key="1">
    <citation type="journal article" date="2023" name="IScience">
        <title>Live-bearing cockroach genome reveals convergent evolutionary mechanisms linked to viviparity in insects and beyond.</title>
        <authorList>
            <person name="Fouks B."/>
            <person name="Harrison M.C."/>
            <person name="Mikhailova A.A."/>
            <person name="Marchal E."/>
            <person name="English S."/>
            <person name="Carruthers M."/>
            <person name="Jennings E.C."/>
            <person name="Chiamaka E.L."/>
            <person name="Frigard R.A."/>
            <person name="Pippel M."/>
            <person name="Attardo G.M."/>
            <person name="Benoit J.B."/>
            <person name="Bornberg-Bauer E."/>
            <person name="Tobe S.S."/>
        </authorList>
    </citation>
    <scope>NUCLEOTIDE SEQUENCE</scope>
    <source>
        <strain evidence="1">Stay&amp;Tobe</strain>
    </source>
</reference>
<feature type="non-terminal residue" evidence="1">
    <location>
        <position position="1"/>
    </location>
</feature>
<organism evidence="1 2">
    <name type="scientific">Diploptera punctata</name>
    <name type="common">Pacific beetle cockroach</name>
    <dbReference type="NCBI Taxonomy" id="6984"/>
    <lineage>
        <taxon>Eukaryota</taxon>
        <taxon>Metazoa</taxon>
        <taxon>Ecdysozoa</taxon>
        <taxon>Arthropoda</taxon>
        <taxon>Hexapoda</taxon>
        <taxon>Insecta</taxon>
        <taxon>Pterygota</taxon>
        <taxon>Neoptera</taxon>
        <taxon>Polyneoptera</taxon>
        <taxon>Dictyoptera</taxon>
        <taxon>Blattodea</taxon>
        <taxon>Blaberoidea</taxon>
        <taxon>Blaberidae</taxon>
        <taxon>Diplopterinae</taxon>
        <taxon>Diploptera</taxon>
    </lineage>
</organism>
<accession>A0AAD7ZUK6</accession>
<evidence type="ECO:0000313" key="2">
    <source>
        <dbReference type="Proteomes" id="UP001233999"/>
    </source>
</evidence>
<dbReference type="EMBL" id="JASPKZ010006818">
    <property type="protein sequence ID" value="KAJ9586986.1"/>
    <property type="molecule type" value="Genomic_DNA"/>
</dbReference>
<reference evidence="1" key="2">
    <citation type="submission" date="2023-05" db="EMBL/GenBank/DDBJ databases">
        <authorList>
            <person name="Fouks B."/>
        </authorList>
    </citation>
    <scope>NUCLEOTIDE SEQUENCE</scope>
    <source>
        <strain evidence="1">Stay&amp;Tobe</strain>
        <tissue evidence="1">Testes</tissue>
    </source>
</reference>
<protein>
    <submittedName>
        <fullName evidence="1">Uncharacterized protein</fullName>
    </submittedName>
</protein>
<dbReference type="AlphaFoldDB" id="A0AAD7ZUK6"/>
<name>A0AAD7ZUK6_DIPPU</name>
<dbReference type="Proteomes" id="UP001233999">
    <property type="component" value="Unassembled WGS sequence"/>
</dbReference>
<sequence length="81" mass="9577">GSHNTRLEVYEQCSESAVRRRGRSVPVGTASIFHFDDPIHYLKVCGSFIYHNNYLRVEAWKNHLKRSSRRIHDQRESFDSQ</sequence>
<comment type="caution">
    <text evidence="1">The sequence shown here is derived from an EMBL/GenBank/DDBJ whole genome shotgun (WGS) entry which is preliminary data.</text>
</comment>